<evidence type="ECO:0000256" key="1">
    <source>
        <dbReference type="SAM" id="Phobius"/>
    </source>
</evidence>
<keyword evidence="1" id="KW-0812">Transmembrane</keyword>
<dbReference type="AlphaFoldDB" id="A0A5J5GCP6"/>
<accession>A0A5J5GCP6</accession>
<proteinExistence type="predicted"/>
<dbReference type="Proteomes" id="UP000326554">
    <property type="component" value="Unassembled WGS sequence"/>
</dbReference>
<organism evidence="2 3">
    <name type="scientific">Histidinibacterium aquaticum</name>
    <dbReference type="NCBI Taxonomy" id="2613962"/>
    <lineage>
        <taxon>Bacteria</taxon>
        <taxon>Pseudomonadati</taxon>
        <taxon>Pseudomonadota</taxon>
        <taxon>Alphaproteobacteria</taxon>
        <taxon>Rhodobacterales</taxon>
        <taxon>Paracoccaceae</taxon>
        <taxon>Histidinibacterium</taxon>
    </lineage>
</organism>
<keyword evidence="1" id="KW-1133">Transmembrane helix</keyword>
<sequence length="89" mass="8616">MEGFLEGLGIIAIILLIIVGVIAGYLAALVSGGNKGLYVLVGVIAALASPFILALLGVGALAAGGLILLLIVGAIGAAIVLAIVAAIKR</sequence>
<feature type="transmembrane region" description="Helical" evidence="1">
    <location>
        <begin position="66"/>
        <end position="87"/>
    </location>
</feature>
<protein>
    <submittedName>
        <fullName evidence="2">GlsB/YeaQ/YmgE family stress response membrane protein</fullName>
    </submittedName>
</protein>
<keyword evidence="1" id="KW-0472">Membrane</keyword>
<evidence type="ECO:0000313" key="3">
    <source>
        <dbReference type="Proteomes" id="UP000326554"/>
    </source>
</evidence>
<evidence type="ECO:0000313" key="2">
    <source>
        <dbReference type="EMBL" id="KAA9005738.1"/>
    </source>
</evidence>
<feature type="transmembrane region" description="Helical" evidence="1">
    <location>
        <begin position="37"/>
        <end position="60"/>
    </location>
</feature>
<dbReference type="EMBL" id="VYQE01000006">
    <property type="protein sequence ID" value="KAA9005738.1"/>
    <property type="molecule type" value="Genomic_DNA"/>
</dbReference>
<dbReference type="RefSeq" id="WP_150446645.1">
    <property type="nucleotide sequence ID" value="NZ_VYQE01000006.1"/>
</dbReference>
<gene>
    <name evidence="2" type="ORF">F3S47_17730</name>
</gene>
<reference evidence="2 3" key="1">
    <citation type="submission" date="2019-09" db="EMBL/GenBank/DDBJ databases">
        <authorList>
            <person name="Park J.-S."/>
            <person name="Choi H.-J."/>
        </authorList>
    </citation>
    <scope>NUCLEOTIDE SEQUENCE [LARGE SCALE GENOMIC DNA]</scope>
    <source>
        <strain evidence="2 3">176SS1-4</strain>
    </source>
</reference>
<comment type="caution">
    <text evidence="2">The sequence shown here is derived from an EMBL/GenBank/DDBJ whole genome shotgun (WGS) entry which is preliminary data.</text>
</comment>
<keyword evidence="3" id="KW-1185">Reference proteome</keyword>
<name>A0A5J5GCP6_9RHOB</name>
<feature type="transmembrane region" description="Helical" evidence="1">
    <location>
        <begin position="6"/>
        <end position="30"/>
    </location>
</feature>